<comment type="similarity">
    <text evidence="1">Belongs to the zinc-containing alcohol dehydrogenase family. Quinone oxidoreductase subfamily.</text>
</comment>
<dbReference type="SUPFAM" id="SSF50129">
    <property type="entry name" value="GroES-like"/>
    <property type="match status" value="1"/>
</dbReference>
<accession>A0A1U7CWZ1</accession>
<sequence>MTDEALWYRRFGPPIDALTLEAAELGARPPGTVRVRMITAPINPSDLIPITGAYGHRVRPPQVAGYEGVGQVVEADHVSAHLVGRRALPLRGPGTWRRYVDCDPSWLVEVPDDLETSVAARAYINPLAALRMLETWPVEGRRVVLTAGGSSCARLLGRWALEAGAREVVVVCRSVSHAASLAELGLIPLSMAEPHAIAAAASRADVAFDAVGGPLAEALLAVMPRTSDFVSYGLLSGESFQPIPTGPKLQRFHLRDRLGTVKPLEWQGWFRKLWPMLRRASLPEARSYPLSDWRQAITAFDEPGRRFKPMLALDDAR</sequence>
<evidence type="ECO:0000256" key="4">
    <source>
        <dbReference type="ARBA" id="ARBA00023002"/>
    </source>
</evidence>
<dbReference type="AlphaFoldDB" id="A0A1U7CWZ1"/>
<evidence type="ECO:0000313" key="7">
    <source>
        <dbReference type="Proteomes" id="UP000186309"/>
    </source>
</evidence>
<dbReference type="PANTHER" id="PTHR43981:SF2">
    <property type="entry name" value="ENOYL-[ACYL-CARRIER-PROTEIN] REDUCTASE, MITOCHONDRIAL"/>
    <property type="match status" value="1"/>
</dbReference>
<dbReference type="InterPro" id="IPR051034">
    <property type="entry name" value="Mito_Enoyl-ACP_Reductase"/>
</dbReference>
<dbReference type="GO" id="GO:0016491">
    <property type="term" value="F:oxidoreductase activity"/>
    <property type="evidence" value="ECO:0007669"/>
    <property type="project" value="UniProtKB-KW"/>
</dbReference>
<dbReference type="OrthoDB" id="9787435at2"/>
<dbReference type="Pfam" id="PF08240">
    <property type="entry name" value="ADH_N"/>
    <property type="match status" value="1"/>
</dbReference>
<name>A0A1U7CWZ1_9BACT</name>
<keyword evidence="7" id="KW-1185">Reference proteome</keyword>
<dbReference type="InterPro" id="IPR013154">
    <property type="entry name" value="ADH-like_N"/>
</dbReference>
<keyword evidence="3" id="KW-0809">Transit peptide</keyword>
<dbReference type="GO" id="GO:0006631">
    <property type="term" value="P:fatty acid metabolic process"/>
    <property type="evidence" value="ECO:0007669"/>
    <property type="project" value="TreeGrafter"/>
</dbReference>
<dbReference type="Gene3D" id="3.40.50.720">
    <property type="entry name" value="NAD(P)-binding Rossmann-like Domain"/>
    <property type="match status" value="1"/>
</dbReference>
<feature type="domain" description="Alcohol dehydrogenase-like N-terminal" evidence="5">
    <location>
        <begin position="30"/>
        <end position="112"/>
    </location>
</feature>
<dbReference type="Proteomes" id="UP000186309">
    <property type="component" value="Chromosome"/>
</dbReference>
<dbReference type="InterPro" id="IPR036291">
    <property type="entry name" value="NAD(P)-bd_dom_sf"/>
</dbReference>
<evidence type="ECO:0000259" key="5">
    <source>
        <dbReference type="Pfam" id="PF08240"/>
    </source>
</evidence>
<keyword evidence="2" id="KW-0521">NADP</keyword>
<dbReference type="KEGG" id="pbor:BSF38_04970"/>
<organism evidence="6 7">
    <name type="scientific">Paludisphaera borealis</name>
    <dbReference type="NCBI Taxonomy" id="1387353"/>
    <lineage>
        <taxon>Bacteria</taxon>
        <taxon>Pseudomonadati</taxon>
        <taxon>Planctomycetota</taxon>
        <taxon>Planctomycetia</taxon>
        <taxon>Isosphaerales</taxon>
        <taxon>Isosphaeraceae</taxon>
        <taxon>Paludisphaera</taxon>
    </lineage>
</organism>
<dbReference type="SUPFAM" id="SSF51735">
    <property type="entry name" value="NAD(P)-binding Rossmann-fold domains"/>
    <property type="match status" value="1"/>
</dbReference>
<reference evidence="7" key="1">
    <citation type="submission" date="2016-12" db="EMBL/GenBank/DDBJ databases">
        <title>Comparative genomics of four Isosphaeraceae planctomycetes: a common pool of plasmids and glycoside hydrolase genes.</title>
        <authorList>
            <person name="Ivanova A."/>
        </authorList>
    </citation>
    <scope>NUCLEOTIDE SEQUENCE [LARGE SCALE GENOMIC DNA]</scope>
    <source>
        <strain evidence="7">PX4</strain>
    </source>
</reference>
<evidence type="ECO:0000256" key="3">
    <source>
        <dbReference type="ARBA" id="ARBA00022946"/>
    </source>
</evidence>
<protein>
    <recommendedName>
        <fullName evidence="5">Alcohol dehydrogenase-like N-terminal domain-containing protein</fullName>
    </recommendedName>
</protein>
<dbReference type="InterPro" id="IPR011032">
    <property type="entry name" value="GroES-like_sf"/>
</dbReference>
<gene>
    <name evidence="6" type="ORF">BSF38_04970</name>
</gene>
<dbReference type="PANTHER" id="PTHR43981">
    <property type="entry name" value="ENOYL-[ACYL-CARRIER-PROTEIN] REDUCTASE, MITOCHONDRIAL"/>
    <property type="match status" value="1"/>
</dbReference>
<evidence type="ECO:0000256" key="2">
    <source>
        <dbReference type="ARBA" id="ARBA00022857"/>
    </source>
</evidence>
<keyword evidence="4" id="KW-0560">Oxidoreductase</keyword>
<dbReference type="STRING" id="1387353.BSF38_04970"/>
<proteinExistence type="inferred from homology"/>
<dbReference type="EMBL" id="CP019082">
    <property type="protein sequence ID" value="APW63403.1"/>
    <property type="molecule type" value="Genomic_DNA"/>
</dbReference>
<evidence type="ECO:0000313" key="6">
    <source>
        <dbReference type="EMBL" id="APW63403.1"/>
    </source>
</evidence>
<dbReference type="Gene3D" id="3.90.180.10">
    <property type="entry name" value="Medium-chain alcohol dehydrogenases, catalytic domain"/>
    <property type="match status" value="1"/>
</dbReference>
<evidence type="ECO:0000256" key="1">
    <source>
        <dbReference type="ARBA" id="ARBA00010371"/>
    </source>
</evidence>
<dbReference type="CDD" id="cd05282">
    <property type="entry name" value="ETR_like"/>
    <property type="match status" value="1"/>
</dbReference>